<sequence>MQLRWSSMHLLAATIAVFIMVPWSPTHYMPGACAAVEPPNPKWYPITPRLKKRRHFSMDTALGVFHDDDQDFEPEGTVSLVDLEKDAERLRKTKIELPKETEALPQANNESEEVFLLSCIMSHMDGIMQGLESGIELNKLYWIFVPGDRSQSCYTSPLHIAAEQGNSHVVQLLINNNAMVDIRDLSGATPLHRAAFHGQEDVVNTLLLNGADPNAPDADGLSPMHIAAWMGQTQIFEQLWMGGGQLNTCSNDGETPLHVACIEGHQDTVEKLLALGCCFIENKDGFTPEDIAAAHNHTHLLPLLQQKRQV</sequence>
<proteinExistence type="predicted"/>
<feature type="repeat" description="ANK" evidence="3">
    <location>
        <begin position="252"/>
        <end position="276"/>
    </location>
</feature>
<dbReference type="PROSITE" id="PS50297">
    <property type="entry name" value="ANK_REP_REGION"/>
    <property type="match status" value="3"/>
</dbReference>
<dbReference type="Gene3D" id="1.25.40.20">
    <property type="entry name" value="Ankyrin repeat-containing domain"/>
    <property type="match status" value="2"/>
</dbReference>
<feature type="chain" id="PRO_5031371893" evidence="4">
    <location>
        <begin position="29"/>
        <end position="310"/>
    </location>
</feature>
<feature type="repeat" description="ANK" evidence="3">
    <location>
        <begin position="186"/>
        <end position="218"/>
    </location>
</feature>
<dbReference type="SUPFAM" id="SSF48403">
    <property type="entry name" value="Ankyrin repeat"/>
    <property type="match status" value="1"/>
</dbReference>
<feature type="repeat" description="ANK" evidence="3">
    <location>
        <begin position="219"/>
        <end position="251"/>
    </location>
</feature>
<dbReference type="InterPro" id="IPR036770">
    <property type="entry name" value="Ankyrin_rpt-contain_sf"/>
</dbReference>
<evidence type="ECO:0000256" key="1">
    <source>
        <dbReference type="ARBA" id="ARBA00022737"/>
    </source>
</evidence>
<keyword evidence="4" id="KW-0732">Signal</keyword>
<reference evidence="5" key="1">
    <citation type="submission" date="2021-01" db="EMBL/GenBank/DDBJ databases">
        <authorList>
            <person name="Corre E."/>
            <person name="Pelletier E."/>
            <person name="Niang G."/>
            <person name="Scheremetjew M."/>
            <person name="Finn R."/>
            <person name="Kale V."/>
            <person name="Holt S."/>
            <person name="Cochrane G."/>
            <person name="Meng A."/>
            <person name="Brown T."/>
            <person name="Cohen L."/>
        </authorList>
    </citation>
    <scope>NUCLEOTIDE SEQUENCE</scope>
    <source>
        <strain evidence="5">CCMP 2712</strain>
    </source>
</reference>
<keyword evidence="1" id="KW-0677">Repeat</keyword>
<dbReference type="AlphaFoldDB" id="A0A7S4JE89"/>
<protein>
    <submittedName>
        <fullName evidence="5">Uncharacterized protein</fullName>
    </submittedName>
</protein>
<evidence type="ECO:0000256" key="3">
    <source>
        <dbReference type="PROSITE-ProRule" id="PRU00023"/>
    </source>
</evidence>
<gene>
    <name evidence="5" type="ORF">GTHE00462_LOCUS5016</name>
</gene>
<evidence type="ECO:0000313" key="5">
    <source>
        <dbReference type="EMBL" id="CAE2260864.1"/>
    </source>
</evidence>
<organism evidence="5">
    <name type="scientific">Guillardia theta</name>
    <name type="common">Cryptophyte</name>
    <name type="synonym">Cryptomonas phi</name>
    <dbReference type="NCBI Taxonomy" id="55529"/>
    <lineage>
        <taxon>Eukaryota</taxon>
        <taxon>Cryptophyceae</taxon>
        <taxon>Pyrenomonadales</taxon>
        <taxon>Geminigeraceae</taxon>
        <taxon>Guillardia</taxon>
    </lineage>
</organism>
<dbReference type="Pfam" id="PF12796">
    <property type="entry name" value="Ank_2"/>
    <property type="match status" value="2"/>
</dbReference>
<dbReference type="EMBL" id="HBKN01006292">
    <property type="protein sequence ID" value="CAE2260864.1"/>
    <property type="molecule type" value="Transcribed_RNA"/>
</dbReference>
<feature type="repeat" description="ANK" evidence="3">
    <location>
        <begin position="156"/>
        <end position="185"/>
    </location>
</feature>
<accession>A0A7S4JE89</accession>
<dbReference type="PANTHER" id="PTHR24171">
    <property type="entry name" value="ANKYRIN REPEAT DOMAIN-CONTAINING PROTEIN 39-RELATED"/>
    <property type="match status" value="1"/>
</dbReference>
<evidence type="ECO:0000256" key="2">
    <source>
        <dbReference type="ARBA" id="ARBA00023043"/>
    </source>
</evidence>
<feature type="signal peptide" evidence="4">
    <location>
        <begin position="1"/>
        <end position="28"/>
    </location>
</feature>
<dbReference type="PANTHER" id="PTHR24171:SF9">
    <property type="entry name" value="ANKYRIN REPEAT DOMAIN-CONTAINING PROTEIN 39"/>
    <property type="match status" value="1"/>
</dbReference>
<name>A0A7S4JE89_GUITH</name>
<evidence type="ECO:0000256" key="4">
    <source>
        <dbReference type="SAM" id="SignalP"/>
    </source>
</evidence>
<keyword evidence="2 3" id="KW-0040">ANK repeat</keyword>
<dbReference type="SMART" id="SM00248">
    <property type="entry name" value="ANK"/>
    <property type="match status" value="5"/>
</dbReference>
<dbReference type="PROSITE" id="PS50088">
    <property type="entry name" value="ANK_REPEAT"/>
    <property type="match status" value="4"/>
</dbReference>
<dbReference type="InterPro" id="IPR002110">
    <property type="entry name" value="Ankyrin_rpt"/>
</dbReference>